<name>A0A0M6WKZ6_9FIRM</name>
<organism evidence="1 2">
    <name type="scientific">Agathobacter rectalis</name>
    <dbReference type="NCBI Taxonomy" id="39491"/>
    <lineage>
        <taxon>Bacteria</taxon>
        <taxon>Bacillati</taxon>
        <taxon>Bacillota</taxon>
        <taxon>Clostridia</taxon>
        <taxon>Lachnospirales</taxon>
        <taxon>Lachnospiraceae</taxon>
        <taxon>Agathobacter</taxon>
    </lineage>
</organism>
<keyword evidence="2" id="KW-1185">Reference proteome</keyword>
<dbReference type="Proteomes" id="UP000049472">
    <property type="component" value="Unassembled WGS sequence"/>
</dbReference>
<protein>
    <submittedName>
        <fullName evidence="1">Uncharacterized protein</fullName>
    </submittedName>
</protein>
<reference evidence="2" key="1">
    <citation type="submission" date="2015-05" db="EMBL/GenBank/DDBJ databases">
        <authorList>
            <consortium name="Pathogen Informatics"/>
        </authorList>
    </citation>
    <scope>NUCLEOTIDE SEQUENCE [LARGE SCALE GENOMIC DNA]</scope>
    <source>
        <strain evidence="2">T1-815</strain>
    </source>
</reference>
<proteinExistence type="predicted"/>
<dbReference type="AlphaFoldDB" id="A0A0M6WKZ6"/>
<dbReference type="EMBL" id="CVRQ01000019">
    <property type="protein sequence ID" value="CRL37705.1"/>
    <property type="molecule type" value="Genomic_DNA"/>
</dbReference>
<evidence type="ECO:0000313" key="1">
    <source>
        <dbReference type="EMBL" id="CRL37705.1"/>
    </source>
</evidence>
<gene>
    <name evidence="1" type="ORF">T1815_16511</name>
</gene>
<evidence type="ECO:0000313" key="2">
    <source>
        <dbReference type="Proteomes" id="UP000049472"/>
    </source>
</evidence>
<accession>A0A0M6WKZ6</accession>
<sequence>MIFCKFLTAKFMFSKLTKIQPVRKITLLRTGCIFGQFCKLEVIALLLLYLSQNTFYYKCYCYKGSYKGIVV</sequence>